<dbReference type="EMBL" id="RAHG01000002">
    <property type="protein sequence ID" value="RJT14966.1"/>
    <property type="molecule type" value="Genomic_DNA"/>
</dbReference>
<keyword evidence="1" id="KW-1133">Transmembrane helix</keyword>
<name>A0ABX9P448_9GAMM</name>
<keyword evidence="1" id="KW-0812">Transmembrane</keyword>
<evidence type="ECO:0000313" key="3">
    <source>
        <dbReference type="Proteomes" id="UP000284119"/>
    </source>
</evidence>
<reference evidence="2 3" key="1">
    <citation type="submission" date="2018-09" db="EMBL/GenBank/DDBJ databases">
        <authorList>
            <person name="Le Fleche-Mateos A."/>
        </authorList>
    </citation>
    <scope>NUCLEOTIDE SEQUENCE [LARGE SCALE GENOMIC DNA]</scope>
    <source>
        <strain evidence="2 3">DSM 30078</strain>
    </source>
</reference>
<dbReference type="Pfam" id="PF16083">
    <property type="entry name" value="Phage_holin_3_3"/>
    <property type="match status" value="1"/>
</dbReference>
<dbReference type="RefSeq" id="WP_112164463.1">
    <property type="nucleotide sequence ID" value="NZ_CBCPIW010000006.1"/>
</dbReference>
<dbReference type="Proteomes" id="UP000284119">
    <property type="component" value="Unassembled WGS sequence"/>
</dbReference>
<organism evidence="2 3">
    <name type="scientific">Rahnella inusitata</name>
    <dbReference type="NCBI Taxonomy" id="58169"/>
    <lineage>
        <taxon>Bacteria</taxon>
        <taxon>Pseudomonadati</taxon>
        <taxon>Pseudomonadota</taxon>
        <taxon>Gammaproteobacteria</taxon>
        <taxon>Enterobacterales</taxon>
        <taxon>Yersiniaceae</taxon>
        <taxon>Rahnella</taxon>
    </lineage>
</organism>
<accession>A0ABX9P448</accession>
<sequence length="123" mass="13317">MIGATHARDIVLMDRDIVMAIIGMSAWGGIVRYIMLRQKKPIMEEIRACLLQVIVSCFSGMLLSIFVLAHDANDDRLLVIAGLGGVFAGPIITLLGRKFAAIIENFSPGGKEAETAQTLKTSE</sequence>
<feature type="transmembrane region" description="Helical" evidence="1">
    <location>
        <begin position="76"/>
        <end position="96"/>
    </location>
</feature>
<evidence type="ECO:0000256" key="1">
    <source>
        <dbReference type="SAM" id="Phobius"/>
    </source>
</evidence>
<keyword evidence="3" id="KW-1185">Reference proteome</keyword>
<dbReference type="InterPro" id="IPR032126">
    <property type="entry name" value="LydA_holin"/>
</dbReference>
<protein>
    <recommendedName>
        <fullName evidence="4">Holin</fullName>
    </recommendedName>
</protein>
<comment type="caution">
    <text evidence="2">The sequence shown here is derived from an EMBL/GenBank/DDBJ whole genome shotgun (WGS) entry which is preliminary data.</text>
</comment>
<evidence type="ECO:0008006" key="4">
    <source>
        <dbReference type="Google" id="ProtNLM"/>
    </source>
</evidence>
<gene>
    <name evidence="2" type="ORF">D5396_05770</name>
</gene>
<feature type="transmembrane region" description="Helical" evidence="1">
    <location>
        <begin position="48"/>
        <end position="70"/>
    </location>
</feature>
<proteinExistence type="predicted"/>
<keyword evidence="1" id="KW-0472">Membrane</keyword>
<evidence type="ECO:0000313" key="2">
    <source>
        <dbReference type="EMBL" id="RJT14966.1"/>
    </source>
</evidence>
<feature type="transmembrane region" description="Helical" evidence="1">
    <location>
        <begin position="17"/>
        <end position="36"/>
    </location>
</feature>